<gene>
    <name evidence="10" type="ORF">GBAR_LOCUS13135</name>
</gene>
<dbReference type="CDD" id="cd00009">
    <property type="entry name" value="AAA"/>
    <property type="match status" value="1"/>
</dbReference>
<sequence>MPIPVSGDEDIAVLVVDDEAVIRRSLRRRLRYEGWRVFEAASGPDALAALEREPCDLVVLDIKMPGMDGMEVLRRIRAEKPSVAVVMHTGHGDIETAVRAIQEGAAHFLEKGGGGDIGACLRMAIDKTRTLERKRLEGENRRLAAEVDMHRSREGEHRQLVGKSPAIAAVRERIERVAPSDVRVLITGESGTGKEVAARLLHDRSGRAGGPFVEVNCAAIPEELIESELFGAERGSYTGAHRQMVGKFEQAHGGTLFLDEVGDMSARTQAKVLRALEENRITRVGGSKSVEVDVRVLSATNQDLEKEGFRSDLLHRLNVIPIRMPPLRGRPEDVPLLVTHFLKQFEASGQRPRPFTDGALDLLATQSFPGNVRELRNLVERLLILSPGDEIGEEDVREHLSGILPSEDSGGLAEYLATKERAPVSDRHRSPPGSETRAGPFPGNSAAFVPAGVSGLAPSPDHATDVNLITGGAGFIGSALADRLAGAGERVRILDDFSTGRRERVSGNPLIEVCEGDIRSPAAVRAALCGVDRVAHLAALASVPRAELDPETAARVNVEGTLVVLGESRRAGVSALVYASSCSVYGDAGERPIAESVPLRPLSVYAVTKLAGERHVLLYHRTGGPPAIALRFFNVYGPGQPADSPYSGVLARFTAQATRGERPEIHGDGGQTRDFVFVGDVVDALILALRRASQEPGGQAFKRGNRAWCLGRGDLAAGCESRRSDVDAHLRGVAHRRYAPCLGRHQQRCGTPRFQSAGPAG</sequence>
<dbReference type="SUPFAM" id="SSF52540">
    <property type="entry name" value="P-loop containing nucleoside triphosphate hydrolases"/>
    <property type="match status" value="1"/>
</dbReference>
<proteinExistence type="predicted"/>
<evidence type="ECO:0000256" key="2">
    <source>
        <dbReference type="ARBA" id="ARBA00022840"/>
    </source>
</evidence>
<dbReference type="InterPro" id="IPR002078">
    <property type="entry name" value="Sigma_54_int"/>
</dbReference>
<dbReference type="PANTHER" id="PTHR32071">
    <property type="entry name" value="TRANSCRIPTIONAL REGULATORY PROTEIN"/>
    <property type="match status" value="1"/>
</dbReference>
<dbReference type="Pfam" id="PF00158">
    <property type="entry name" value="Sigma54_activat"/>
    <property type="match status" value="1"/>
</dbReference>
<evidence type="ECO:0000313" key="10">
    <source>
        <dbReference type="EMBL" id="CAI8022343.1"/>
    </source>
</evidence>
<dbReference type="InterPro" id="IPR003593">
    <property type="entry name" value="AAA+_ATPase"/>
</dbReference>
<evidence type="ECO:0000313" key="11">
    <source>
        <dbReference type="Proteomes" id="UP001174909"/>
    </source>
</evidence>
<dbReference type="InterPro" id="IPR036291">
    <property type="entry name" value="NAD(P)-bd_dom_sf"/>
</dbReference>
<dbReference type="Pfam" id="PF01370">
    <property type="entry name" value="Epimerase"/>
    <property type="match status" value="1"/>
</dbReference>
<dbReference type="Pfam" id="PF00072">
    <property type="entry name" value="Response_reg"/>
    <property type="match status" value="1"/>
</dbReference>
<dbReference type="InterPro" id="IPR027417">
    <property type="entry name" value="P-loop_NTPase"/>
</dbReference>
<feature type="domain" description="Sigma-54 factor interaction" evidence="8">
    <location>
        <begin position="160"/>
        <end position="384"/>
    </location>
</feature>
<evidence type="ECO:0000256" key="3">
    <source>
        <dbReference type="ARBA" id="ARBA00023015"/>
    </source>
</evidence>
<protein>
    <submittedName>
        <fullName evidence="10">Transcriptional regulatory protein ZraR</fullName>
    </submittedName>
</protein>
<evidence type="ECO:0000259" key="9">
    <source>
        <dbReference type="PROSITE" id="PS50110"/>
    </source>
</evidence>
<dbReference type="SUPFAM" id="SSF52172">
    <property type="entry name" value="CheY-like"/>
    <property type="match status" value="1"/>
</dbReference>
<evidence type="ECO:0000256" key="1">
    <source>
        <dbReference type="ARBA" id="ARBA00022741"/>
    </source>
</evidence>
<dbReference type="Gene3D" id="3.40.50.300">
    <property type="entry name" value="P-loop containing nucleotide triphosphate hydrolases"/>
    <property type="match status" value="1"/>
</dbReference>
<keyword evidence="6" id="KW-0597">Phosphoprotein</keyword>
<reference evidence="10" key="1">
    <citation type="submission" date="2023-03" db="EMBL/GenBank/DDBJ databases">
        <authorList>
            <person name="Steffen K."/>
            <person name="Cardenas P."/>
        </authorList>
    </citation>
    <scope>NUCLEOTIDE SEQUENCE</scope>
</reference>
<evidence type="ECO:0000256" key="6">
    <source>
        <dbReference type="PROSITE-ProRule" id="PRU00169"/>
    </source>
</evidence>
<dbReference type="InterPro" id="IPR025943">
    <property type="entry name" value="Sigma_54_int_dom_ATP-bd_2"/>
</dbReference>
<dbReference type="FunFam" id="3.40.50.300:FF:000006">
    <property type="entry name" value="DNA-binding transcriptional regulator NtrC"/>
    <property type="match status" value="1"/>
</dbReference>
<dbReference type="Gene3D" id="3.90.25.10">
    <property type="entry name" value="UDP-galactose 4-epimerase, domain 1"/>
    <property type="match status" value="1"/>
</dbReference>
<dbReference type="SUPFAM" id="SSF51735">
    <property type="entry name" value="NAD(P)-binding Rossmann-fold domains"/>
    <property type="match status" value="1"/>
</dbReference>
<dbReference type="GO" id="GO:0003677">
    <property type="term" value="F:DNA binding"/>
    <property type="evidence" value="ECO:0007669"/>
    <property type="project" value="UniProtKB-KW"/>
</dbReference>
<keyword evidence="4" id="KW-0238">DNA-binding</keyword>
<dbReference type="PROSITE" id="PS50045">
    <property type="entry name" value="SIGMA54_INTERACT_4"/>
    <property type="match status" value="1"/>
</dbReference>
<dbReference type="InterPro" id="IPR058031">
    <property type="entry name" value="AAA_lid_NorR"/>
</dbReference>
<dbReference type="GO" id="GO:0006355">
    <property type="term" value="P:regulation of DNA-templated transcription"/>
    <property type="evidence" value="ECO:0007669"/>
    <property type="project" value="InterPro"/>
</dbReference>
<dbReference type="InterPro" id="IPR001509">
    <property type="entry name" value="Epimerase_deHydtase"/>
</dbReference>
<keyword evidence="11" id="KW-1185">Reference proteome</keyword>
<dbReference type="GO" id="GO:0000160">
    <property type="term" value="P:phosphorelay signal transduction system"/>
    <property type="evidence" value="ECO:0007669"/>
    <property type="project" value="InterPro"/>
</dbReference>
<accession>A0AA35WI65</accession>
<dbReference type="Proteomes" id="UP001174909">
    <property type="component" value="Unassembled WGS sequence"/>
</dbReference>
<dbReference type="Pfam" id="PF25601">
    <property type="entry name" value="AAA_lid_14"/>
    <property type="match status" value="1"/>
</dbReference>
<feature type="region of interest" description="Disordered" evidence="7">
    <location>
        <begin position="419"/>
        <end position="444"/>
    </location>
</feature>
<keyword evidence="2" id="KW-0067">ATP-binding</keyword>
<evidence type="ECO:0000259" key="8">
    <source>
        <dbReference type="PROSITE" id="PS50045"/>
    </source>
</evidence>
<dbReference type="PROSITE" id="PS50110">
    <property type="entry name" value="RESPONSE_REGULATORY"/>
    <property type="match status" value="1"/>
</dbReference>
<organism evidence="10 11">
    <name type="scientific">Geodia barretti</name>
    <name type="common">Barrett's horny sponge</name>
    <dbReference type="NCBI Taxonomy" id="519541"/>
    <lineage>
        <taxon>Eukaryota</taxon>
        <taxon>Metazoa</taxon>
        <taxon>Porifera</taxon>
        <taxon>Demospongiae</taxon>
        <taxon>Heteroscleromorpha</taxon>
        <taxon>Tetractinellida</taxon>
        <taxon>Astrophorina</taxon>
        <taxon>Geodiidae</taxon>
        <taxon>Geodia</taxon>
    </lineage>
</organism>
<evidence type="ECO:0000256" key="7">
    <source>
        <dbReference type="SAM" id="MobiDB-lite"/>
    </source>
</evidence>
<keyword evidence="3" id="KW-0805">Transcription regulation</keyword>
<comment type="caution">
    <text evidence="10">The sequence shown here is derived from an EMBL/GenBank/DDBJ whole genome shotgun (WGS) entry which is preliminary data.</text>
</comment>
<dbReference type="EMBL" id="CASHTH010001945">
    <property type="protein sequence ID" value="CAI8022343.1"/>
    <property type="molecule type" value="Genomic_DNA"/>
</dbReference>
<feature type="modified residue" description="4-aspartylphosphate" evidence="6">
    <location>
        <position position="61"/>
    </location>
</feature>
<dbReference type="InterPro" id="IPR011006">
    <property type="entry name" value="CheY-like_superfamily"/>
</dbReference>
<dbReference type="InterPro" id="IPR025944">
    <property type="entry name" value="Sigma_54_int_dom_CS"/>
</dbReference>
<dbReference type="Gene3D" id="3.40.50.2300">
    <property type="match status" value="1"/>
</dbReference>
<keyword evidence="1" id="KW-0547">Nucleotide-binding</keyword>
<dbReference type="SMART" id="SM00382">
    <property type="entry name" value="AAA"/>
    <property type="match status" value="1"/>
</dbReference>
<dbReference type="InterPro" id="IPR001789">
    <property type="entry name" value="Sig_transdc_resp-reg_receiver"/>
</dbReference>
<keyword evidence="5" id="KW-0804">Transcription</keyword>
<evidence type="ECO:0000256" key="4">
    <source>
        <dbReference type="ARBA" id="ARBA00023125"/>
    </source>
</evidence>
<dbReference type="Gene3D" id="3.40.50.720">
    <property type="entry name" value="NAD(P)-binding Rossmann-like Domain"/>
    <property type="match status" value="1"/>
</dbReference>
<dbReference type="SMART" id="SM00448">
    <property type="entry name" value="REC"/>
    <property type="match status" value="1"/>
</dbReference>
<dbReference type="GO" id="GO:0005524">
    <property type="term" value="F:ATP binding"/>
    <property type="evidence" value="ECO:0007669"/>
    <property type="project" value="UniProtKB-KW"/>
</dbReference>
<dbReference type="PROSITE" id="PS00688">
    <property type="entry name" value="SIGMA54_INTERACT_3"/>
    <property type="match status" value="1"/>
</dbReference>
<feature type="domain" description="Response regulatory" evidence="9">
    <location>
        <begin position="12"/>
        <end position="126"/>
    </location>
</feature>
<dbReference type="PROSITE" id="PS00676">
    <property type="entry name" value="SIGMA54_INTERACT_2"/>
    <property type="match status" value="1"/>
</dbReference>
<dbReference type="Gene3D" id="1.10.8.60">
    <property type="match status" value="1"/>
</dbReference>
<dbReference type="AlphaFoldDB" id="A0AA35WI65"/>
<feature type="compositionally biased region" description="Basic and acidic residues" evidence="7">
    <location>
        <begin position="419"/>
        <end position="429"/>
    </location>
</feature>
<name>A0AA35WI65_GEOBA</name>
<evidence type="ECO:0000256" key="5">
    <source>
        <dbReference type="ARBA" id="ARBA00023163"/>
    </source>
</evidence>